<feature type="transmembrane region" description="Helical" evidence="1">
    <location>
        <begin position="80"/>
        <end position="97"/>
    </location>
</feature>
<evidence type="ECO:0000313" key="3">
    <source>
        <dbReference type="Proteomes" id="UP000481043"/>
    </source>
</evidence>
<evidence type="ECO:0000313" key="2">
    <source>
        <dbReference type="EMBL" id="NEY73660.1"/>
    </source>
</evidence>
<comment type="caution">
    <text evidence="2">The sequence shown here is derived from an EMBL/GenBank/DDBJ whole genome shotgun (WGS) entry which is preliminary data.</text>
</comment>
<sequence>MIINKKYLYLFFVLFISSMVLNFPFPHGNPLGQTASSILNIPIKTSNGLHYVGITALLLLIVSLFFLVKALKKYKARVTLIAIAVAIFAPLLLVDLFQKTFATGIYAISYEREESVCNFEMVNGKTLHGLCELTLQNNSEDQVGFSIDFYEEYLFEDNLPMVYLMNNSAPYVVSLNGKEKKRLKLETTIAVSNMSILIQSGESRFVNIIIRSGDKTRRL</sequence>
<reference evidence="2 3" key="1">
    <citation type="submission" date="2020-02" db="EMBL/GenBank/DDBJ databases">
        <title>Bacillus aquiflavi sp. nov., isolated from yellow water of strong flavor Chinese baijiu in Yibin region of China.</title>
        <authorList>
            <person name="Xie J."/>
        </authorList>
    </citation>
    <scope>NUCLEOTIDE SEQUENCE [LARGE SCALE GENOMIC DNA]</scope>
    <source>
        <strain evidence="2 3">SA4</strain>
    </source>
</reference>
<accession>A0A6M0QDJ7</accession>
<evidence type="ECO:0000256" key="1">
    <source>
        <dbReference type="SAM" id="Phobius"/>
    </source>
</evidence>
<feature type="transmembrane region" description="Helical" evidence="1">
    <location>
        <begin position="7"/>
        <end position="28"/>
    </location>
</feature>
<organism evidence="2 3">
    <name type="scientific">Bacillus mesophilus</name>
    <dbReference type="NCBI Taxonomy" id="1808955"/>
    <lineage>
        <taxon>Bacteria</taxon>
        <taxon>Bacillati</taxon>
        <taxon>Bacillota</taxon>
        <taxon>Bacilli</taxon>
        <taxon>Bacillales</taxon>
        <taxon>Bacillaceae</taxon>
        <taxon>Bacillus</taxon>
    </lineage>
</organism>
<keyword evidence="3" id="KW-1185">Reference proteome</keyword>
<dbReference type="RefSeq" id="WP_163181416.1">
    <property type="nucleotide sequence ID" value="NZ_JAAIWM010000008.1"/>
</dbReference>
<keyword evidence="1" id="KW-0812">Transmembrane</keyword>
<keyword evidence="1" id="KW-1133">Transmembrane helix</keyword>
<proteinExistence type="predicted"/>
<dbReference type="AlphaFoldDB" id="A0A6M0QDJ7"/>
<keyword evidence="1" id="KW-0472">Membrane</keyword>
<gene>
    <name evidence="2" type="ORF">G4D63_18245</name>
</gene>
<protein>
    <submittedName>
        <fullName evidence="2">Uncharacterized protein</fullName>
    </submittedName>
</protein>
<dbReference type="Proteomes" id="UP000481043">
    <property type="component" value="Unassembled WGS sequence"/>
</dbReference>
<feature type="transmembrane region" description="Helical" evidence="1">
    <location>
        <begin position="48"/>
        <end position="68"/>
    </location>
</feature>
<name>A0A6M0QDJ7_9BACI</name>
<dbReference type="EMBL" id="JAAIWM010000008">
    <property type="protein sequence ID" value="NEY73660.1"/>
    <property type="molecule type" value="Genomic_DNA"/>
</dbReference>